<feature type="non-terminal residue" evidence="2">
    <location>
        <position position="1"/>
    </location>
</feature>
<reference evidence="2" key="2">
    <citation type="submission" date="2016-06" db="EMBL/GenBank/DDBJ databases">
        <title>The genome of a short-lived fish provides insights into sex chromosome evolution and the genetic control of aging.</title>
        <authorList>
            <person name="Reichwald K."/>
            <person name="Felder M."/>
            <person name="Petzold A."/>
            <person name="Koch P."/>
            <person name="Groth M."/>
            <person name="Platzer M."/>
        </authorList>
    </citation>
    <scope>NUCLEOTIDE SEQUENCE</scope>
    <source>
        <tissue evidence="2">Brain</tissue>
    </source>
</reference>
<organism evidence="2">
    <name type="scientific">Nothobranchius pienaari</name>
    <dbReference type="NCBI Taxonomy" id="704102"/>
    <lineage>
        <taxon>Eukaryota</taxon>
        <taxon>Metazoa</taxon>
        <taxon>Chordata</taxon>
        <taxon>Craniata</taxon>
        <taxon>Vertebrata</taxon>
        <taxon>Euteleostomi</taxon>
        <taxon>Actinopterygii</taxon>
        <taxon>Neopterygii</taxon>
        <taxon>Teleostei</taxon>
        <taxon>Neoteleostei</taxon>
        <taxon>Acanthomorphata</taxon>
        <taxon>Ovalentaria</taxon>
        <taxon>Atherinomorphae</taxon>
        <taxon>Cyprinodontiformes</taxon>
        <taxon>Nothobranchiidae</taxon>
        <taxon>Nothobranchius</taxon>
    </lineage>
</organism>
<feature type="region of interest" description="Disordered" evidence="1">
    <location>
        <begin position="48"/>
        <end position="74"/>
    </location>
</feature>
<dbReference type="AlphaFoldDB" id="A0A1A8R9Y2"/>
<evidence type="ECO:0000256" key="1">
    <source>
        <dbReference type="SAM" id="MobiDB-lite"/>
    </source>
</evidence>
<evidence type="ECO:0000313" key="2">
    <source>
        <dbReference type="EMBL" id="SBS02064.1"/>
    </source>
</evidence>
<sequence>VKDDGGKFRLLLQWFVPLAIGGMRASARGIQVVRWCVMELQQASSPSLDANVEAPGPLMSTPGFPPTRTGSEVY</sequence>
<gene>
    <name evidence="2" type="primary">ELANE</name>
</gene>
<name>A0A1A8R9Y2_9TELE</name>
<proteinExistence type="predicted"/>
<accession>A0A1A8R9Y2</accession>
<dbReference type="EMBL" id="HAEG01016195">
    <property type="protein sequence ID" value="SBS02064.1"/>
    <property type="molecule type" value="Transcribed_RNA"/>
</dbReference>
<reference evidence="2" key="1">
    <citation type="submission" date="2016-05" db="EMBL/GenBank/DDBJ databases">
        <authorList>
            <person name="Lavstsen T."/>
            <person name="Jespersen J.S."/>
        </authorList>
    </citation>
    <scope>NUCLEOTIDE SEQUENCE</scope>
    <source>
        <tissue evidence="2">Brain</tissue>
    </source>
</reference>
<protein>
    <submittedName>
        <fullName evidence="2">Elastase, neutrophil expressed</fullName>
    </submittedName>
</protein>